<dbReference type="Proteomes" id="UP001595828">
    <property type="component" value="Unassembled WGS sequence"/>
</dbReference>
<accession>A0ABV8RQ45</accession>
<sequence>MAFEAGALDATIAAAAGDDPALFAELREAFHASAVRQLDLLRRSRCDGNWNIAGLRLKGLASSFHADQLLALADEVMDAAPGEPSVLRRLQVYLDGFAAAD</sequence>
<keyword evidence="2" id="KW-1185">Reference proteome</keyword>
<proteinExistence type="predicted"/>
<comment type="caution">
    <text evidence="1">The sequence shown here is derived from an EMBL/GenBank/DDBJ whole genome shotgun (WGS) entry which is preliminary data.</text>
</comment>
<gene>
    <name evidence="1" type="ORF">ACFO0A_10590</name>
</gene>
<organism evidence="1 2">
    <name type="scientific">Novosphingobium tardum</name>
    <dbReference type="NCBI Taxonomy" id="1538021"/>
    <lineage>
        <taxon>Bacteria</taxon>
        <taxon>Pseudomonadati</taxon>
        <taxon>Pseudomonadota</taxon>
        <taxon>Alphaproteobacteria</taxon>
        <taxon>Sphingomonadales</taxon>
        <taxon>Sphingomonadaceae</taxon>
        <taxon>Novosphingobium</taxon>
    </lineage>
</organism>
<dbReference type="InterPro" id="IPR036641">
    <property type="entry name" value="HPT_dom_sf"/>
</dbReference>
<dbReference type="SUPFAM" id="SSF47226">
    <property type="entry name" value="Histidine-containing phosphotransfer domain, HPT domain"/>
    <property type="match status" value="1"/>
</dbReference>
<evidence type="ECO:0000313" key="1">
    <source>
        <dbReference type="EMBL" id="MFC4295500.1"/>
    </source>
</evidence>
<dbReference type="EMBL" id="JBHSDR010000006">
    <property type="protein sequence ID" value="MFC4295500.1"/>
    <property type="molecule type" value="Genomic_DNA"/>
</dbReference>
<reference evidence="2" key="1">
    <citation type="journal article" date="2019" name="Int. J. Syst. Evol. Microbiol.">
        <title>The Global Catalogue of Microorganisms (GCM) 10K type strain sequencing project: providing services to taxonomists for standard genome sequencing and annotation.</title>
        <authorList>
            <consortium name="The Broad Institute Genomics Platform"/>
            <consortium name="The Broad Institute Genome Sequencing Center for Infectious Disease"/>
            <person name="Wu L."/>
            <person name="Ma J."/>
        </authorList>
    </citation>
    <scope>NUCLEOTIDE SEQUENCE [LARGE SCALE GENOMIC DNA]</scope>
    <source>
        <strain evidence="2">CGMCC 1.12989</strain>
    </source>
</reference>
<name>A0ABV8RQ45_9SPHN</name>
<evidence type="ECO:0000313" key="2">
    <source>
        <dbReference type="Proteomes" id="UP001595828"/>
    </source>
</evidence>
<dbReference type="RefSeq" id="WP_379538973.1">
    <property type="nucleotide sequence ID" value="NZ_JBHSDR010000006.1"/>
</dbReference>
<protein>
    <submittedName>
        <fullName evidence="1">Hpt domain-containing protein</fullName>
    </submittedName>
</protein>